<dbReference type="PANTHER" id="PTHR21716">
    <property type="entry name" value="TRANSMEMBRANE PROTEIN"/>
    <property type="match status" value="1"/>
</dbReference>
<keyword evidence="8" id="KW-1185">Reference proteome</keyword>
<sequence>MKNVNIIVACVFILTLVAVGMVLKAAQSVILPFVIAWLLSYVFGPIVRFMARKKIPIFFTIVAVLALFLGVCALGAIFMNTRVVAFASAYPKYYDQLIALTKSFTSSDLFPPDFWDSINWGERMGKYLLSLSGSLVTFLSNLVLVIVFLVFMLLGSPYVEYKIKKAFSVDSGSRILSVLKAISTQIGSYLTLQTLISVSTGVCVWLALSYLRVDFAMTWGVLAFALNFIPTIGSIIASVPPILLALVQYYPNTFPAIGAAVSLLLIQMLIGNVITPKVMGDSLDVSPVVILISLFFWGWLWGVIGALLSVPIVAIIKIICENVDSLNTVGVMMGTGKQYKKEFE</sequence>
<name>A0ABS9EU40_9BACT</name>
<feature type="transmembrane region" description="Helical" evidence="6">
    <location>
        <begin position="57"/>
        <end position="78"/>
    </location>
</feature>
<comment type="similarity">
    <text evidence="2">Belongs to the autoinducer-2 exporter (AI-2E) (TC 2.A.86) family.</text>
</comment>
<keyword evidence="3 6" id="KW-0812">Transmembrane</keyword>
<evidence type="ECO:0000313" key="8">
    <source>
        <dbReference type="Proteomes" id="UP001200430"/>
    </source>
</evidence>
<evidence type="ECO:0000256" key="2">
    <source>
        <dbReference type="ARBA" id="ARBA00009773"/>
    </source>
</evidence>
<evidence type="ECO:0000256" key="6">
    <source>
        <dbReference type="SAM" id="Phobius"/>
    </source>
</evidence>
<proteinExistence type="inferred from homology"/>
<dbReference type="InterPro" id="IPR002549">
    <property type="entry name" value="AI-2E-like"/>
</dbReference>
<evidence type="ECO:0000256" key="4">
    <source>
        <dbReference type="ARBA" id="ARBA00022989"/>
    </source>
</evidence>
<feature type="transmembrane region" description="Helical" evidence="6">
    <location>
        <begin position="30"/>
        <end position="51"/>
    </location>
</feature>
<keyword evidence="4 6" id="KW-1133">Transmembrane helix</keyword>
<dbReference type="Proteomes" id="UP001200430">
    <property type="component" value="Unassembled WGS sequence"/>
</dbReference>
<accession>A0ABS9EU40</accession>
<dbReference type="EMBL" id="JAKGUD010000014">
    <property type="protein sequence ID" value="MCF4143345.1"/>
    <property type="molecule type" value="Genomic_DNA"/>
</dbReference>
<comment type="caution">
    <text evidence="7">The sequence shown here is derived from an EMBL/GenBank/DDBJ whole genome shotgun (WGS) entry which is preliminary data.</text>
</comment>
<evidence type="ECO:0000256" key="1">
    <source>
        <dbReference type="ARBA" id="ARBA00004141"/>
    </source>
</evidence>
<dbReference type="RefSeq" id="WP_236100047.1">
    <property type="nucleotide sequence ID" value="NZ_JAKGUD010000014.1"/>
</dbReference>
<feature type="transmembrane region" description="Helical" evidence="6">
    <location>
        <begin position="6"/>
        <end position="23"/>
    </location>
</feature>
<dbReference type="PANTHER" id="PTHR21716:SF64">
    <property type="entry name" value="AI-2 TRANSPORT PROTEIN TQSA"/>
    <property type="match status" value="1"/>
</dbReference>
<reference evidence="7 8" key="1">
    <citation type="submission" date="2022-01" db="EMBL/GenBank/DDBJ databases">
        <title>Dethiosulfovibrio faecalis sp. nov., a novel proteolytic, non-sulfur-reducing bacterium isolated from a marine aquaculture solid waste bioreactor.</title>
        <authorList>
            <person name="Grabowski S."/>
            <person name="Apolinario E."/>
            <person name="Schneider N."/>
            <person name="Marshall C.W."/>
            <person name="Sowers K.R."/>
        </authorList>
    </citation>
    <scope>NUCLEOTIDE SEQUENCE [LARGE SCALE GENOMIC DNA]</scope>
    <source>
        <strain evidence="7 8">DSM 12537</strain>
    </source>
</reference>
<evidence type="ECO:0000256" key="3">
    <source>
        <dbReference type="ARBA" id="ARBA00022692"/>
    </source>
</evidence>
<protein>
    <submittedName>
        <fullName evidence="7">AI-2E family transporter</fullName>
    </submittedName>
</protein>
<feature type="transmembrane region" description="Helical" evidence="6">
    <location>
        <begin position="220"/>
        <end position="247"/>
    </location>
</feature>
<organism evidence="7 8">
    <name type="scientific">Dethiosulfovibrio marinus</name>
    <dbReference type="NCBI Taxonomy" id="133532"/>
    <lineage>
        <taxon>Bacteria</taxon>
        <taxon>Thermotogati</taxon>
        <taxon>Synergistota</taxon>
        <taxon>Synergistia</taxon>
        <taxon>Synergistales</taxon>
        <taxon>Dethiosulfovibrionaceae</taxon>
        <taxon>Dethiosulfovibrio</taxon>
    </lineage>
</organism>
<feature type="transmembrane region" description="Helical" evidence="6">
    <location>
        <begin position="253"/>
        <end position="275"/>
    </location>
</feature>
<feature type="transmembrane region" description="Helical" evidence="6">
    <location>
        <begin position="287"/>
        <end position="316"/>
    </location>
</feature>
<feature type="transmembrane region" description="Helical" evidence="6">
    <location>
        <begin position="186"/>
        <end position="208"/>
    </location>
</feature>
<feature type="transmembrane region" description="Helical" evidence="6">
    <location>
        <begin position="127"/>
        <end position="154"/>
    </location>
</feature>
<dbReference type="Pfam" id="PF01594">
    <property type="entry name" value="AI-2E_transport"/>
    <property type="match status" value="1"/>
</dbReference>
<comment type="subcellular location">
    <subcellularLocation>
        <location evidence="1">Membrane</location>
        <topology evidence="1">Multi-pass membrane protein</topology>
    </subcellularLocation>
</comment>
<evidence type="ECO:0000256" key="5">
    <source>
        <dbReference type="ARBA" id="ARBA00023136"/>
    </source>
</evidence>
<gene>
    <name evidence="7" type="ORF">L2W38_11030</name>
</gene>
<evidence type="ECO:0000313" key="7">
    <source>
        <dbReference type="EMBL" id="MCF4143345.1"/>
    </source>
</evidence>
<keyword evidence="5 6" id="KW-0472">Membrane</keyword>